<dbReference type="Pfam" id="PF00933">
    <property type="entry name" value="Glyco_hydro_3"/>
    <property type="match status" value="1"/>
</dbReference>
<sequence>MSPSDELVNACLMPGFLGDRVPGWVTDALGAGLAGVCLYGHNLGAGAEPAADRVRSLTDALQAARPDALVAVDEEGGDVTRLEYLTGSSYPGNLALGVVDDVALTERVAAAIGADLRRAGVNVDLAPSVDVNSDPRNPVIGVRSFGADAAAVGRHGVAAVQGLQAAGVAATAKHFPGHGATTVDSHLGLPVIDADEETFRRRDLPPFAAAVGAGVDLVMTSHVVFTALDDAPATLSRRLLVDLLRDELGFTGVVVTDALDMAGVRAAHGIAGAAVRSLAAGADLLLLGAEDGEEHCADVRRAVEQALRDGQLTEDRLAEAAGRVTALRARLAAAGSAPATADRDAGQVAARAALRPRHAQPLSGPALVVELRAGANMAVGHAKWSLAEPLDARGLLAGLVTVGADGPAPEAALAEASGTPVVLVVRDAYRSAWQRDWLQRAVAARPDATVVALGMPDDLDLVSGPALATHGAARVLTEAAADLLAGR</sequence>
<keyword evidence="2 6" id="KW-0378">Hydrolase</keyword>
<accession>A0A323V7X6</accession>
<evidence type="ECO:0000313" key="5">
    <source>
        <dbReference type="EMBL" id="MBB3675897.1"/>
    </source>
</evidence>
<dbReference type="EMBL" id="QKNV01000142">
    <property type="protein sequence ID" value="PZA20804.1"/>
    <property type="molecule type" value="Genomic_DNA"/>
</dbReference>
<dbReference type="OrthoDB" id="9805821at2"/>
<reference evidence="6 7" key="1">
    <citation type="submission" date="2018-06" db="EMBL/GenBank/DDBJ databases">
        <title>Draft genome sequence of Modestobacter versicolor CP153-2.</title>
        <authorList>
            <person name="Gundlapally S.R."/>
        </authorList>
    </citation>
    <scope>NUCLEOTIDE SEQUENCE [LARGE SCALE GENOMIC DNA]</scope>
    <source>
        <strain evidence="6 7">CP153-2</strain>
    </source>
</reference>
<dbReference type="InterPro" id="IPR001764">
    <property type="entry name" value="Glyco_hydro_3_N"/>
</dbReference>
<dbReference type="InterPro" id="IPR050226">
    <property type="entry name" value="NagZ_Beta-hexosaminidase"/>
</dbReference>
<dbReference type="Proteomes" id="UP000580718">
    <property type="component" value="Unassembled WGS sequence"/>
</dbReference>
<dbReference type="InterPro" id="IPR017853">
    <property type="entry name" value="GH"/>
</dbReference>
<evidence type="ECO:0000313" key="8">
    <source>
        <dbReference type="Proteomes" id="UP000580718"/>
    </source>
</evidence>
<dbReference type="SMR" id="A0A323V7X6"/>
<dbReference type="Gene3D" id="3.20.20.300">
    <property type="entry name" value="Glycoside hydrolase, family 3, N-terminal domain"/>
    <property type="match status" value="1"/>
</dbReference>
<dbReference type="Proteomes" id="UP000247602">
    <property type="component" value="Unassembled WGS sequence"/>
</dbReference>
<evidence type="ECO:0000256" key="2">
    <source>
        <dbReference type="ARBA" id="ARBA00022801"/>
    </source>
</evidence>
<dbReference type="GO" id="GO:0004563">
    <property type="term" value="F:beta-N-acetylhexosaminidase activity"/>
    <property type="evidence" value="ECO:0007669"/>
    <property type="project" value="UniProtKB-EC"/>
</dbReference>
<keyword evidence="3 5" id="KW-0326">Glycosidase</keyword>
<dbReference type="PANTHER" id="PTHR30480">
    <property type="entry name" value="BETA-HEXOSAMINIDASE-RELATED"/>
    <property type="match status" value="1"/>
</dbReference>
<evidence type="ECO:0000313" key="7">
    <source>
        <dbReference type="Proteomes" id="UP000247602"/>
    </source>
</evidence>
<dbReference type="PRINTS" id="PR00133">
    <property type="entry name" value="GLHYDRLASE3"/>
</dbReference>
<evidence type="ECO:0000313" key="6">
    <source>
        <dbReference type="EMBL" id="PZA20804.1"/>
    </source>
</evidence>
<gene>
    <name evidence="6" type="ORF">DMO24_13565</name>
    <name evidence="5" type="ORF">FHX36_001632</name>
</gene>
<dbReference type="RefSeq" id="WP_110552779.1">
    <property type="nucleotide sequence ID" value="NZ_JACIBU010000001.1"/>
</dbReference>
<evidence type="ECO:0000259" key="4">
    <source>
        <dbReference type="Pfam" id="PF00933"/>
    </source>
</evidence>
<dbReference type="GO" id="GO:0005975">
    <property type="term" value="P:carbohydrate metabolic process"/>
    <property type="evidence" value="ECO:0007669"/>
    <property type="project" value="InterPro"/>
</dbReference>
<comment type="caution">
    <text evidence="6">The sequence shown here is derived from an EMBL/GenBank/DDBJ whole genome shotgun (WGS) entry which is preliminary data.</text>
</comment>
<keyword evidence="7" id="KW-1185">Reference proteome</keyword>
<dbReference type="SUPFAM" id="SSF51445">
    <property type="entry name" value="(Trans)glycosidases"/>
    <property type="match status" value="1"/>
</dbReference>
<protein>
    <submittedName>
        <fullName evidence="5">Beta-N-acetylhexosaminidase</fullName>
        <ecNumber evidence="5">3.2.1.52</ecNumber>
    </submittedName>
    <submittedName>
        <fullName evidence="6">Glycoside hydrolase family 3 protein</fullName>
    </submittedName>
</protein>
<dbReference type="AlphaFoldDB" id="A0A323V7X6"/>
<evidence type="ECO:0000256" key="1">
    <source>
        <dbReference type="ARBA" id="ARBA00005336"/>
    </source>
</evidence>
<dbReference type="PANTHER" id="PTHR30480:SF16">
    <property type="entry name" value="GLYCOSIDE HYDROLASE FAMILY 3 DOMAIN PROTEIN"/>
    <property type="match status" value="1"/>
</dbReference>
<comment type="similarity">
    <text evidence="1">Belongs to the glycosyl hydrolase 3 family.</text>
</comment>
<dbReference type="GO" id="GO:0009254">
    <property type="term" value="P:peptidoglycan turnover"/>
    <property type="evidence" value="ECO:0007669"/>
    <property type="project" value="TreeGrafter"/>
</dbReference>
<dbReference type="PROSITE" id="PS00775">
    <property type="entry name" value="GLYCOSYL_HYDROL_F3"/>
    <property type="match status" value="1"/>
</dbReference>
<name>A0A323V7X6_9ACTN</name>
<dbReference type="EMBL" id="JACIBU010000001">
    <property type="protein sequence ID" value="MBB3675897.1"/>
    <property type="molecule type" value="Genomic_DNA"/>
</dbReference>
<feature type="domain" description="Glycoside hydrolase family 3 N-terminal" evidence="4">
    <location>
        <begin position="63"/>
        <end position="326"/>
    </location>
</feature>
<dbReference type="InterPro" id="IPR019800">
    <property type="entry name" value="Glyco_hydro_3_AS"/>
</dbReference>
<dbReference type="InterPro" id="IPR036962">
    <property type="entry name" value="Glyco_hydro_3_N_sf"/>
</dbReference>
<reference evidence="5 8" key="2">
    <citation type="submission" date="2020-08" db="EMBL/GenBank/DDBJ databases">
        <title>Sequencing the genomes of 1000 actinobacteria strains.</title>
        <authorList>
            <person name="Klenk H.-P."/>
        </authorList>
    </citation>
    <scope>NUCLEOTIDE SEQUENCE [LARGE SCALE GENOMIC DNA]</scope>
    <source>
        <strain evidence="5 8">DSM 16678</strain>
    </source>
</reference>
<evidence type="ECO:0000256" key="3">
    <source>
        <dbReference type="ARBA" id="ARBA00023295"/>
    </source>
</evidence>
<proteinExistence type="inferred from homology"/>
<dbReference type="EC" id="3.2.1.52" evidence="5"/>
<organism evidence="6 7">
    <name type="scientific">Modestobacter versicolor</name>
    <dbReference type="NCBI Taxonomy" id="429133"/>
    <lineage>
        <taxon>Bacteria</taxon>
        <taxon>Bacillati</taxon>
        <taxon>Actinomycetota</taxon>
        <taxon>Actinomycetes</taxon>
        <taxon>Geodermatophilales</taxon>
        <taxon>Geodermatophilaceae</taxon>
        <taxon>Modestobacter</taxon>
    </lineage>
</organism>